<dbReference type="InterPro" id="IPR011993">
    <property type="entry name" value="PH-like_dom_sf"/>
</dbReference>
<sequence>MLLLEDCKSETERFVVAPSYNLHCLLDCVYPLDSDVVFFFDSSEGENGSEEKPKKAGKPLELLHSLNIDAELSEIKKKQSPSRLKIVDQQFAQNPPEYETKIERRKSSSTQLSKANLQFHKLFKEMAQGEQLRQSYTCALQKDILYQGKLYVSDNWICFCSKVFGKDTKIAISVMSVTLIKKTKTALLVPNALVIETLSDRNFTDFSDLDGAVRPRRQELEETTSSGSQTPEFENVADHSRIVSIMPKEKSFQPMTLNTLLVLYIVLVCILVLSSCYMAFKVMSLEQRLLSLGTPAEYRSNENLFRQGFGAQSTSNADVYGELTSNLAKLEKFDVMRAPTFYQKHKRVIGSIILHAGVSDIRHRESEVLKADFAALVEDTKERPPSAKIFIPGPLPLVRRLHEYYSRLLGLNNWLRGFCENQDIGFIDNWDLFWERQRFFKRDGLHPNRFGAGSSRKHR</sequence>
<evidence type="ECO:0000313" key="4">
    <source>
        <dbReference type="Proteomes" id="UP000886611"/>
    </source>
</evidence>
<gene>
    <name evidence="3" type="primary">Gramd2b</name>
    <name evidence="3" type="ORF">GTO96_0020625</name>
</gene>
<dbReference type="EMBL" id="JAATIS010001241">
    <property type="protein sequence ID" value="KAG2466567.1"/>
    <property type="molecule type" value="Genomic_DNA"/>
</dbReference>
<dbReference type="Pfam" id="PF02893">
    <property type="entry name" value="GRAM"/>
    <property type="match status" value="1"/>
</dbReference>
<dbReference type="PANTHER" id="PTHR46645">
    <property type="entry name" value="GRAM DOMAIN-CONTAINING PROTEIN 2B-RELATED"/>
    <property type="match status" value="1"/>
</dbReference>
<protein>
    <submittedName>
        <fullName evidence="3">GRM2B protein</fullName>
    </submittedName>
</protein>
<dbReference type="SMART" id="SM00568">
    <property type="entry name" value="GRAM"/>
    <property type="match status" value="1"/>
</dbReference>
<keyword evidence="1" id="KW-0812">Transmembrane</keyword>
<evidence type="ECO:0000259" key="2">
    <source>
        <dbReference type="SMART" id="SM00568"/>
    </source>
</evidence>
<feature type="non-terminal residue" evidence="3">
    <location>
        <position position="459"/>
    </location>
</feature>
<keyword evidence="1" id="KW-0472">Membrane</keyword>
<dbReference type="Proteomes" id="UP000886611">
    <property type="component" value="Unassembled WGS sequence"/>
</dbReference>
<organism evidence="3 4">
    <name type="scientific">Polypterus senegalus</name>
    <name type="common">Senegal bichir</name>
    <dbReference type="NCBI Taxonomy" id="55291"/>
    <lineage>
        <taxon>Eukaryota</taxon>
        <taxon>Metazoa</taxon>
        <taxon>Chordata</taxon>
        <taxon>Craniata</taxon>
        <taxon>Vertebrata</taxon>
        <taxon>Euteleostomi</taxon>
        <taxon>Actinopterygii</taxon>
        <taxon>Polypteriformes</taxon>
        <taxon>Polypteridae</taxon>
        <taxon>Polypterus</taxon>
    </lineage>
</organism>
<reference evidence="3 4" key="1">
    <citation type="journal article" date="2021" name="Cell">
        <title>Tracing the genetic footprints of vertebrate landing in non-teleost ray-finned fishes.</title>
        <authorList>
            <person name="Bi X."/>
            <person name="Wang K."/>
            <person name="Yang L."/>
            <person name="Pan H."/>
            <person name="Jiang H."/>
            <person name="Wei Q."/>
            <person name="Fang M."/>
            <person name="Yu H."/>
            <person name="Zhu C."/>
            <person name="Cai Y."/>
            <person name="He Y."/>
            <person name="Gan X."/>
            <person name="Zeng H."/>
            <person name="Yu D."/>
            <person name="Zhu Y."/>
            <person name="Jiang H."/>
            <person name="Qiu Q."/>
            <person name="Yang H."/>
            <person name="Zhang Y.E."/>
            <person name="Wang W."/>
            <person name="Zhu M."/>
            <person name="He S."/>
            <person name="Zhang G."/>
        </authorList>
    </citation>
    <scope>NUCLEOTIDE SEQUENCE [LARGE SCALE GENOMIC DNA]</scope>
    <source>
        <strain evidence="3">Bchr_013</strain>
    </source>
</reference>
<dbReference type="Gene3D" id="2.30.29.30">
    <property type="entry name" value="Pleckstrin-homology domain (PH domain)/Phosphotyrosine-binding domain (PTB)"/>
    <property type="match status" value="1"/>
</dbReference>
<feature type="transmembrane region" description="Helical" evidence="1">
    <location>
        <begin position="261"/>
        <end position="280"/>
    </location>
</feature>
<feature type="non-terminal residue" evidence="3">
    <location>
        <position position="1"/>
    </location>
</feature>
<dbReference type="Pfam" id="PF13472">
    <property type="entry name" value="Lipase_GDSL_2"/>
    <property type="match status" value="1"/>
</dbReference>
<evidence type="ECO:0000256" key="1">
    <source>
        <dbReference type="SAM" id="Phobius"/>
    </source>
</evidence>
<dbReference type="CDD" id="cd13220">
    <property type="entry name" value="PH-GRAM_GRAMDC"/>
    <property type="match status" value="1"/>
</dbReference>
<comment type="caution">
    <text evidence="3">The sequence shown here is derived from an EMBL/GenBank/DDBJ whole genome shotgun (WGS) entry which is preliminary data.</text>
</comment>
<accession>A0A8X7XEF8</accession>
<dbReference type="GO" id="GO:0005881">
    <property type="term" value="C:cytoplasmic microtubule"/>
    <property type="evidence" value="ECO:0007669"/>
    <property type="project" value="TreeGrafter"/>
</dbReference>
<dbReference type="SUPFAM" id="SSF52266">
    <property type="entry name" value="SGNH hydrolase"/>
    <property type="match status" value="1"/>
</dbReference>
<name>A0A8X7XEF8_POLSE</name>
<dbReference type="Gene3D" id="3.40.50.12700">
    <property type="match status" value="1"/>
</dbReference>
<keyword evidence="4" id="KW-1185">Reference proteome</keyword>
<dbReference type="InterPro" id="IPR004182">
    <property type="entry name" value="GRAM"/>
</dbReference>
<evidence type="ECO:0000313" key="3">
    <source>
        <dbReference type="EMBL" id="KAG2466567.1"/>
    </source>
</evidence>
<dbReference type="InterPro" id="IPR013830">
    <property type="entry name" value="SGNH_hydro"/>
</dbReference>
<feature type="domain" description="GRAM" evidence="2">
    <location>
        <begin position="117"/>
        <end position="184"/>
    </location>
</feature>
<dbReference type="CDD" id="cd00229">
    <property type="entry name" value="SGNH_hydrolase"/>
    <property type="match status" value="1"/>
</dbReference>
<keyword evidence="1" id="KW-1133">Transmembrane helix</keyword>
<dbReference type="PANTHER" id="PTHR46645:SF2">
    <property type="entry name" value="GRAM DOMAIN-CONTAINING PROTEIN 2B"/>
    <property type="match status" value="1"/>
</dbReference>
<dbReference type="InterPro" id="IPR052633">
    <property type="entry name" value="GRAM_domain_protein_2B"/>
</dbReference>
<dbReference type="AlphaFoldDB" id="A0A8X7XEF8"/>
<proteinExistence type="predicted"/>